<comment type="subcellular location">
    <subcellularLocation>
        <location evidence="9">Cell membrane</location>
        <topology evidence="9">Single-pass membrane protein</topology>
    </subcellularLocation>
    <subcellularLocation>
        <location evidence="1">Membrane</location>
    </subcellularLocation>
</comment>
<dbReference type="InterPro" id="IPR005807">
    <property type="entry name" value="SecE_bac"/>
</dbReference>
<evidence type="ECO:0000256" key="1">
    <source>
        <dbReference type="ARBA" id="ARBA00004370"/>
    </source>
</evidence>
<evidence type="ECO:0000256" key="6">
    <source>
        <dbReference type="ARBA" id="ARBA00022989"/>
    </source>
</evidence>
<dbReference type="PANTHER" id="PTHR33910">
    <property type="entry name" value="PROTEIN TRANSLOCASE SUBUNIT SECE"/>
    <property type="match status" value="1"/>
</dbReference>
<keyword evidence="6 9" id="KW-1133">Transmembrane helix</keyword>
<evidence type="ECO:0000256" key="8">
    <source>
        <dbReference type="ARBA" id="ARBA00023136"/>
    </source>
</evidence>
<dbReference type="HAMAP" id="MF_00422">
    <property type="entry name" value="SecE"/>
    <property type="match status" value="1"/>
</dbReference>
<keyword evidence="3 9" id="KW-1003">Cell membrane</keyword>
<keyword evidence="8 9" id="KW-0472">Membrane</keyword>
<comment type="function">
    <text evidence="9">Essential subunit of the Sec protein translocation channel SecYEG. Clamps together the 2 halves of SecY. May contact the channel plug during translocation.</text>
</comment>
<dbReference type="GO" id="GO:0043952">
    <property type="term" value="P:protein transport by the Sec complex"/>
    <property type="evidence" value="ECO:0007669"/>
    <property type="project" value="UniProtKB-UniRule"/>
</dbReference>
<evidence type="ECO:0000256" key="7">
    <source>
        <dbReference type="ARBA" id="ARBA00023010"/>
    </source>
</evidence>
<dbReference type="PANTHER" id="PTHR33910:SF1">
    <property type="entry name" value="PROTEIN TRANSLOCASE SUBUNIT SECE"/>
    <property type="match status" value="1"/>
</dbReference>
<keyword evidence="7 9" id="KW-0811">Translocation</keyword>
<keyword evidence="4 9" id="KW-0812">Transmembrane</keyword>
<name>A0A7C2PJK6_UNCW3</name>
<dbReference type="GO" id="GO:0006605">
    <property type="term" value="P:protein targeting"/>
    <property type="evidence" value="ECO:0007669"/>
    <property type="project" value="UniProtKB-UniRule"/>
</dbReference>
<dbReference type="Pfam" id="PF00584">
    <property type="entry name" value="SecE"/>
    <property type="match status" value="1"/>
</dbReference>
<reference evidence="10" key="1">
    <citation type="journal article" date="2020" name="mSystems">
        <title>Genome- and Community-Level Interaction Insights into Carbon Utilization and Element Cycling Functions of Hydrothermarchaeota in Hydrothermal Sediment.</title>
        <authorList>
            <person name="Zhou Z."/>
            <person name="Liu Y."/>
            <person name="Xu W."/>
            <person name="Pan J."/>
            <person name="Luo Z.H."/>
            <person name="Li M."/>
        </authorList>
    </citation>
    <scope>NUCLEOTIDE SEQUENCE [LARGE SCALE GENOMIC DNA]</scope>
    <source>
        <strain evidence="10">SpSt-34</strain>
        <strain evidence="11">SpSt-69</strain>
    </source>
</reference>
<dbReference type="AlphaFoldDB" id="A0A7C2PJK6"/>
<keyword evidence="5 9" id="KW-0653">Protein transport</keyword>
<dbReference type="InterPro" id="IPR001901">
    <property type="entry name" value="Translocase_SecE/Sec61-g"/>
</dbReference>
<dbReference type="GO" id="GO:0009306">
    <property type="term" value="P:protein secretion"/>
    <property type="evidence" value="ECO:0007669"/>
    <property type="project" value="UniProtKB-UniRule"/>
</dbReference>
<evidence type="ECO:0000256" key="2">
    <source>
        <dbReference type="ARBA" id="ARBA00022448"/>
    </source>
</evidence>
<keyword evidence="2 9" id="KW-0813">Transport</keyword>
<dbReference type="InterPro" id="IPR038379">
    <property type="entry name" value="SecE_sf"/>
</dbReference>
<feature type="transmembrane region" description="Helical" evidence="9">
    <location>
        <begin position="26"/>
        <end position="51"/>
    </location>
</feature>
<comment type="caution">
    <text evidence="10">The sequence shown here is derived from an EMBL/GenBank/DDBJ whole genome shotgun (WGS) entry which is preliminary data.</text>
</comment>
<comment type="similarity">
    <text evidence="9">Belongs to the SecE/SEC61-gamma family.</text>
</comment>
<accession>A0A7C2PJK6</accession>
<evidence type="ECO:0000256" key="3">
    <source>
        <dbReference type="ARBA" id="ARBA00022475"/>
    </source>
</evidence>
<dbReference type="NCBIfam" id="TIGR00964">
    <property type="entry name" value="secE_bact"/>
    <property type="match status" value="1"/>
</dbReference>
<dbReference type="GO" id="GO:0005886">
    <property type="term" value="C:plasma membrane"/>
    <property type="evidence" value="ECO:0007669"/>
    <property type="project" value="UniProtKB-SubCell"/>
</dbReference>
<sequence length="60" mass="7087">MKKVIEFLRESYQEFMKITWPTKESLWGGTLGVILISLFFILFMFLVDFLISKIIQLILG</sequence>
<comment type="subunit">
    <text evidence="9">Component of the Sec protein translocase complex. Heterotrimer consisting of SecY, SecE and SecG subunits. The heterotrimers can form oligomers, although 1 heterotrimer is thought to be able to translocate proteins. Interacts with the ribosome. Interacts with SecDF, and other proteins may be involved. Interacts with SecA.</text>
</comment>
<dbReference type="Gene3D" id="1.20.5.1030">
    <property type="entry name" value="Preprotein translocase secy subunit"/>
    <property type="match status" value="1"/>
</dbReference>
<organism evidence="10">
    <name type="scientific">candidate division WOR-3 bacterium</name>
    <dbReference type="NCBI Taxonomy" id="2052148"/>
    <lineage>
        <taxon>Bacteria</taxon>
        <taxon>Bacteria division WOR-3</taxon>
    </lineage>
</organism>
<proteinExistence type="inferred from homology"/>
<protein>
    <recommendedName>
        <fullName evidence="9">Protein translocase subunit SecE</fullName>
    </recommendedName>
</protein>
<evidence type="ECO:0000256" key="9">
    <source>
        <dbReference type="HAMAP-Rule" id="MF_00422"/>
    </source>
</evidence>
<evidence type="ECO:0000256" key="5">
    <source>
        <dbReference type="ARBA" id="ARBA00022927"/>
    </source>
</evidence>
<evidence type="ECO:0000256" key="4">
    <source>
        <dbReference type="ARBA" id="ARBA00022692"/>
    </source>
</evidence>
<dbReference type="EMBL" id="DTDJ01000027">
    <property type="protein sequence ID" value="HGL17416.1"/>
    <property type="molecule type" value="Genomic_DNA"/>
</dbReference>
<dbReference type="GO" id="GO:0065002">
    <property type="term" value="P:intracellular protein transmembrane transport"/>
    <property type="evidence" value="ECO:0007669"/>
    <property type="project" value="UniProtKB-UniRule"/>
</dbReference>
<dbReference type="GO" id="GO:0008320">
    <property type="term" value="F:protein transmembrane transporter activity"/>
    <property type="evidence" value="ECO:0007669"/>
    <property type="project" value="UniProtKB-UniRule"/>
</dbReference>
<gene>
    <name evidence="9 10" type="primary">secE</name>
    <name evidence="10" type="ORF">ENQ77_01045</name>
    <name evidence="11" type="ORF">ENU66_03695</name>
</gene>
<evidence type="ECO:0000313" key="11">
    <source>
        <dbReference type="EMBL" id="HGL17416.1"/>
    </source>
</evidence>
<dbReference type="EMBL" id="DSOL01000027">
    <property type="protein sequence ID" value="HEN27259.1"/>
    <property type="molecule type" value="Genomic_DNA"/>
</dbReference>
<evidence type="ECO:0000313" key="10">
    <source>
        <dbReference type="EMBL" id="HEN27259.1"/>
    </source>
</evidence>